<accession>A0ABQ7DFP8</accession>
<keyword evidence="3" id="KW-1185">Reference proteome</keyword>
<organism evidence="2 3">
    <name type="scientific">Brassica cretica</name>
    <name type="common">Mustard</name>
    <dbReference type="NCBI Taxonomy" id="69181"/>
    <lineage>
        <taxon>Eukaryota</taxon>
        <taxon>Viridiplantae</taxon>
        <taxon>Streptophyta</taxon>
        <taxon>Embryophyta</taxon>
        <taxon>Tracheophyta</taxon>
        <taxon>Spermatophyta</taxon>
        <taxon>Magnoliopsida</taxon>
        <taxon>eudicotyledons</taxon>
        <taxon>Gunneridae</taxon>
        <taxon>Pentapetalae</taxon>
        <taxon>rosids</taxon>
        <taxon>malvids</taxon>
        <taxon>Brassicales</taxon>
        <taxon>Brassicaceae</taxon>
        <taxon>Brassiceae</taxon>
        <taxon>Brassica</taxon>
    </lineage>
</organism>
<feature type="transmembrane region" description="Helical" evidence="1">
    <location>
        <begin position="80"/>
        <end position="99"/>
    </location>
</feature>
<name>A0ABQ7DFP8_BRACR</name>
<evidence type="ECO:0000256" key="1">
    <source>
        <dbReference type="SAM" id="Phobius"/>
    </source>
</evidence>
<dbReference type="Proteomes" id="UP000266723">
    <property type="component" value="Unassembled WGS sequence"/>
</dbReference>
<protein>
    <submittedName>
        <fullName evidence="2">Uncharacterized protein</fullName>
    </submittedName>
</protein>
<evidence type="ECO:0000313" key="2">
    <source>
        <dbReference type="EMBL" id="KAF3576208.1"/>
    </source>
</evidence>
<dbReference type="EMBL" id="QGKV02000649">
    <property type="protein sequence ID" value="KAF3576208.1"/>
    <property type="molecule type" value="Genomic_DNA"/>
</dbReference>
<comment type="caution">
    <text evidence="2">The sequence shown here is derived from an EMBL/GenBank/DDBJ whole genome shotgun (WGS) entry which is preliminary data.</text>
</comment>
<reference evidence="2 3" key="1">
    <citation type="journal article" date="2020" name="BMC Genomics">
        <title>Intraspecific diversification of the crop wild relative Brassica cretica Lam. using demographic model selection.</title>
        <authorList>
            <person name="Kioukis A."/>
            <person name="Michalopoulou V.A."/>
            <person name="Briers L."/>
            <person name="Pirintsos S."/>
            <person name="Studholme D.J."/>
            <person name="Pavlidis P."/>
            <person name="Sarris P.F."/>
        </authorList>
    </citation>
    <scope>NUCLEOTIDE SEQUENCE [LARGE SCALE GENOMIC DNA]</scope>
    <source>
        <strain evidence="3">cv. PFS-1207/04</strain>
    </source>
</reference>
<gene>
    <name evidence="2" type="ORF">DY000_02033951</name>
</gene>
<proteinExistence type="predicted"/>
<keyword evidence="1" id="KW-1133">Transmembrane helix</keyword>
<keyword evidence="1" id="KW-0472">Membrane</keyword>
<keyword evidence="1" id="KW-0812">Transmembrane</keyword>
<sequence length="175" mass="20186">MASSTIWGRYVVYRGWWYPPRRKAHDMKGILRIDMTILMRWEILVFPRPKLDPWAAEVGKRLLGLWGGLLEINLGTFNDFIYTFSVAFLVFCKFLFWWFGSYFSFGKRHHECVLQLLTFFGVVPIGPNFGQLELGLVVGLRSLSVYQSVPDIPQSVRKNVAEVLDKCPPILPLAS</sequence>
<evidence type="ECO:0000313" key="3">
    <source>
        <dbReference type="Proteomes" id="UP000266723"/>
    </source>
</evidence>